<proteinExistence type="predicted"/>
<evidence type="ECO:0000313" key="9">
    <source>
        <dbReference type="RefSeq" id="XP_049303972.1"/>
    </source>
</evidence>
<accession>A0ABM3J404</accession>
<feature type="transmembrane region" description="Helical" evidence="6">
    <location>
        <begin position="61"/>
        <end position="81"/>
    </location>
</feature>
<feature type="compositionally biased region" description="Polar residues" evidence="5">
    <location>
        <begin position="708"/>
        <end position="721"/>
    </location>
</feature>
<dbReference type="InterPro" id="IPR012858">
    <property type="entry name" value="DC_STAMP-like"/>
</dbReference>
<evidence type="ECO:0000259" key="7">
    <source>
        <dbReference type="Pfam" id="PF07782"/>
    </source>
</evidence>
<evidence type="ECO:0000256" key="1">
    <source>
        <dbReference type="ARBA" id="ARBA00004141"/>
    </source>
</evidence>
<organism evidence="8 9">
    <name type="scientific">Bactrocera dorsalis</name>
    <name type="common">Oriental fruit fly</name>
    <name type="synonym">Dacus dorsalis</name>
    <dbReference type="NCBI Taxonomy" id="27457"/>
    <lineage>
        <taxon>Eukaryota</taxon>
        <taxon>Metazoa</taxon>
        <taxon>Ecdysozoa</taxon>
        <taxon>Arthropoda</taxon>
        <taxon>Hexapoda</taxon>
        <taxon>Insecta</taxon>
        <taxon>Pterygota</taxon>
        <taxon>Neoptera</taxon>
        <taxon>Endopterygota</taxon>
        <taxon>Diptera</taxon>
        <taxon>Brachycera</taxon>
        <taxon>Muscomorpha</taxon>
        <taxon>Tephritoidea</taxon>
        <taxon>Tephritidae</taxon>
        <taxon>Bactrocera</taxon>
        <taxon>Bactrocera</taxon>
    </lineage>
</organism>
<feature type="transmembrane region" description="Helical" evidence="6">
    <location>
        <begin position="117"/>
        <end position="146"/>
    </location>
</feature>
<dbReference type="GeneID" id="105225669"/>
<feature type="region of interest" description="Disordered" evidence="5">
    <location>
        <begin position="666"/>
        <end position="688"/>
    </location>
</feature>
<dbReference type="InterPro" id="IPR051856">
    <property type="entry name" value="CSR-E3_Ligase_Protein"/>
</dbReference>
<comment type="subcellular location">
    <subcellularLocation>
        <location evidence="1">Membrane</location>
        <topology evidence="1">Multi-pass membrane protein</topology>
    </subcellularLocation>
</comment>
<dbReference type="PANTHER" id="PTHR21041:SF17">
    <property type="entry name" value="E3 UBIQUITIN-PROTEIN LIGASE DCST1"/>
    <property type="match status" value="1"/>
</dbReference>
<reference evidence="9" key="2">
    <citation type="submission" date="2025-08" db="UniProtKB">
        <authorList>
            <consortium name="RefSeq"/>
        </authorList>
    </citation>
    <scope>IDENTIFICATION</scope>
    <source>
        <tissue evidence="9">Adult</tissue>
    </source>
</reference>
<keyword evidence="4 6" id="KW-0472">Membrane</keyword>
<keyword evidence="2 6" id="KW-0812">Transmembrane</keyword>
<keyword evidence="8" id="KW-1185">Reference proteome</keyword>
<evidence type="ECO:0000256" key="4">
    <source>
        <dbReference type="ARBA" id="ARBA00023136"/>
    </source>
</evidence>
<evidence type="ECO:0000256" key="2">
    <source>
        <dbReference type="ARBA" id="ARBA00022692"/>
    </source>
</evidence>
<feature type="region of interest" description="Disordered" evidence="5">
    <location>
        <begin position="702"/>
        <end position="721"/>
    </location>
</feature>
<keyword evidence="3 6" id="KW-1133">Transmembrane helix</keyword>
<feature type="transmembrane region" description="Helical" evidence="6">
    <location>
        <begin position="491"/>
        <end position="511"/>
    </location>
</feature>
<feature type="transmembrane region" description="Helical" evidence="6">
    <location>
        <begin position="395"/>
        <end position="418"/>
    </location>
</feature>
<protein>
    <submittedName>
        <fullName evidence="9">Protein sneaky isoform X2</fullName>
    </submittedName>
</protein>
<evidence type="ECO:0000256" key="5">
    <source>
        <dbReference type="SAM" id="MobiDB-lite"/>
    </source>
</evidence>
<dbReference type="Proteomes" id="UP001652620">
    <property type="component" value="Chromosome 2"/>
</dbReference>
<evidence type="ECO:0000313" key="8">
    <source>
        <dbReference type="Proteomes" id="UP001652620"/>
    </source>
</evidence>
<sequence length="737" mass="84632">MICLLSKVENIIKQILYIHICHIEMFYFIKRKFCLMFSQKCRSLYCILLSRNVENWTCKRYFCSSFVGFLVATVLWFLLLLNFQFSLEMKIMTLGIIVTLVGKELSKSSKVMAFYSIYDIILTAGTGFLFTSSLKCITLLIFMGMAGKSGRSYLRALSFAYIITGPIANLAANGGEVVRVFACATTLTYNLTKTRLDIMIKPFQKTLNSMENDLIDVEKSFEKMNEILLPIRVEVGGADYDSYDNLTLRKAENMGHHVQKTYTKKFETRCKRQIVKGEKRCREAFAKAHTECENKFPRIVRTFLCWPFQVDFICHMNLLGKPDMICKPNEVLPSNFGDNYVQLNDAQNTLFRNTSEVELKYKVKSVITHADMRALDHISDIVVDEFNAKKKTFDVIMHITNTILSLLVFKVAVAAVVYHKKYLSNIDFDNIYVTDYFRQVDDRRKRNKKPTILPLTKFEKNDVVDLERTCYRTENESKIIFFYFLQFSLEILTACFFLILDHVIITLLNIIRFNSFITYTQEGEHIINFQGIMDAERPVTPTPTIRSAITVPRTGAVPVAAPRTTTVTTAPTVARTAARQTTTAASRPPRTRCPFCCRPHRLQHCPIFKGMTPNQRQQVAQAHGHCLNCLAQTHVTQECVSDTMCQHCERPHHTLLHRHPRCAVARSPAPRSRDLARQAQPSRVARTRRRNVLAAPRAWRPHNDISMRRQSSRPQPCRTTGLSNVVATLQQLQRLLG</sequence>
<reference evidence="8" key="1">
    <citation type="submission" date="2025-05" db="UniProtKB">
        <authorList>
            <consortium name="RefSeq"/>
        </authorList>
    </citation>
    <scope>NUCLEOTIDE SEQUENCE [LARGE SCALE GENOMIC DNA]</scope>
</reference>
<evidence type="ECO:0000256" key="3">
    <source>
        <dbReference type="ARBA" id="ARBA00022989"/>
    </source>
</evidence>
<dbReference type="RefSeq" id="XP_049303972.1">
    <property type="nucleotide sequence ID" value="XM_049448015.1"/>
</dbReference>
<name>A0ABM3J404_BACDO</name>
<gene>
    <name evidence="9" type="primary">LOC105225669</name>
</gene>
<dbReference type="PANTHER" id="PTHR21041">
    <property type="entry name" value="DENDRITIC CELL-SPECIFIC TRANSMEMBRANE PROTEIN"/>
    <property type="match status" value="1"/>
</dbReference>
<feature type="domain" description="Dendritic cell-specific transmembrane protein-like" evidence="7">
    <location>
        <begin position="428"/>
        <end position="530"/>
    </location>
</feature>
<evidence type="ECO:0000256" key="6">
    <source>
        <dbReference type="SAM" id="Phobius"/>
    </source>
</evidence>
<dbReference type="Pfam" id="PF07782">
    <property type="entry name" value="DC_STAMP"/>
    <property type="match status" value="1"/>
</dbReference>